<reference evidence="3 4" key="1">
    <citation type="submission" date="2023-05" db="EMBL/GenBank/DDBJ databases">
        <title>The complete genome of Acinetobacter sp. nov KCTC 92772.</title>
        <authorList>
            <person name="Zhou G."/>
        </authorList>
    </citation>
    <scope>NUCLEOTIDE SEQUENCE [LARGE SCALE GENOMIC DNA]</scope>
    <source>
        <strain evidence="3 4">KCTC 92772</strain>
    </source>
</reference>
<accession>A0ABY8S649</accession>
<proteinExistence type="inferred from homology"/>
<evidence type="ECO:0000313" key="4">
    <source>
        <dbReference type="Proteomes" id="UP001229836"/>
    </source>
</evidence>
<name>A0ABY8S649_9GAMM</name>
<organism evidence="3 4">
    <name type="scientific">Acinetobacter corruptisaponis</name>
    <dbReference type="NCBI Taxonomy" id="3045147"/>
    <lineage>
        <taxon>Bacteria</taxon>
        <taxon>Pseudomonadati</taxon>
        <taxon>Pseudomonadota</taxon>
        <taxon>Gammaproteobacteria</taxon>
        <taxon>Moraxellales</taxon>
        <taxon>Moraxellaceae</taxon>
        <taxon>Acinetobacter</taxon>
    </lineage>
</organism>
<dbReference type="InterPro" id="IPR036165">
    <property type="entry name" value="YefM-like_sf"/>
</dbReference>
<comment type="similarity">
    <text evidence="1 2">Belongs to the phD/YefM antitoxin family.</text>
</comment>
<dbReference type="Gene3D" id="3.40.1620.10">
    <property type="entry name" value="YefM-like domain"/>
    <property type="match status" value="1"/>
</dbReference>
<dbReference type="InterPro" id="IPR006442">
    <property type="entry name" value="Antitoxin_Phd/YefM"/>
</dbReference>
<dbReference type="NCBIfam" id="TIGR01552">
    <property type="entry name" value="phd_fam"/>
    <property type="match status" value="1"/>
</dbReference>
<gene>
    <name evidence="3" type="ORF">QLH32_00400</name>
</gene>
<dbReference type="Proteomes" id="UP001229836">
    <property type="component" value="Chromosome"/>
</dbReference>
<dbReference type="SUPFAM" id="SSF143120">
    <property type="entry name" value="YefM-like"/>
    <property type="match status" value="1"/>
</dbReference>
<protein>
    <recommendedName>
        <fullName evidence="2">Antitoxin</fullName>
    </recommendedName>
</protein>
<comment type="function">
    <text evidence="2">Antitoxin component of a type II toxin-antitoxin (TA) system.</text>
</comment>
<sequence>MISWNYSNARAQLSMLMDQASAGHPVEITRKGKEPAVIISKASYEAYKKAEYDASYLKKYLHPDNY</sequence>
<dbReference type="EMBL" id="CP125669">
    <property type="protein sequence ID" value="WHP05977.1"/>
    <property type="molecule type" value="Genomic_DNA"/>
</dbReference>
<dbReference type="RefSeq" id="WP_279960706.1">
    <property type="nucleotide sequence ID" value="NZ_CP125669.1"/>
</dbReference>
<dbReference type="Pfam" id="PF02604">
    <property type="entry name" value="PhdYeFM_antitox"/>
    <property type="match status" value="1"/>
</dbReference>
<evidence type="ECO:0000313" key="3">
    <source>
        <dbReference type="EMBL" id="WHP05977.1"/>
    </source>
</evidence>
<evidence type="ECO:0000256" key="1">
    <source>
        <dbReference type="ARBA" id="ARBA00009981"/>
    </source>
</evidence>
<keyword evidence="4" id="KW-1185">Reference proteome</keyword>
<evidence type="ECO:0000256" key="2">
    <source>
        <dbReference type="RuleBase" id="RU362080"/>
    </source>
</evidence>